<dbReference type="EMBL" id="CAKLDM010000002">
    <property type="protein sequence ID" value="CAH0539208.1"/>
    <property type="molecule type" value="Genomic_DNA"/>
</dbReference>
<evidence type="ECO:0000313" key="3">
    <source>
        <dbReference type="EMBL" id="CAH0539208.1"/>
    </source>
</evidence>
<keyword evidence="4" id="KW-1185">Reference proteome</keyword>
<evidence type="ECO:0000313" key="4">
    <source>
        <dbReference type="Proteomes" id="UP000838748"/>
    </source>
</evidence>
<dbReference type="RefSeq" id="WP_237361295.1">
    <property type="nucleotide sequence ID" value="NZ_CAKLDM010000002.1"/>
</dbReference>
<protein>
    <submittedName>
        <fullName evidence="3">Uncharacterized protein</fullName>
    </submittedName>
</protein>
<feature type="compositionally biased region" description="Low complexity" evidence="1">
    <location>
        <begin position="880"/>
        <end position="890"/>
    </location>
</feature>
<name>A0ABM9A4P8_9VIBR</name>
<evidence type="ECO:0000256" key="2">
    <source>
        <dbReference type="SAM" id="Phobius"/>
    </source>
</evidence>
<proteinExistence type="predicted"/>
<keyword evidence="2" id="KW-1133">Transmembrane helix</keyword>
<feature type="region of interest" description="Disordered" evidence="1">
    <location>
        <begin position="880"/>
        <end position="903"/>
    </location>
</feature>
<keyword evidence="2" id="KW-0472">Membrane</keyword>
<organism evidence="3 4">
    <name type="scientific">Vibrio marisflavi CECT 7928</name>
    <dbReference type="NCBI Taxonomy" id="634439"/>
    <lineage>
        <taxon>Bacteria</taxon>
        <taxon>Pseudomonadati</taxon>
        <taxon>Pseudomonadota</taxon>
        <taxon>Gammaproteobacteria</taxon>
        <taxon>Vibrionales</taxon>
        <taxon>Vibrionaceae</taxon>
        <taxon>Vibrio</taxon>
    </lineage>
</organism>
<evidence type="ECO:0000256" key="1">
    <source>
        <dbReference type="SAM" id="MobiDB-lite"/>
    </source>
</evidence>
<gene>
    <name evidence="3" type="ORF">VMF7928_01976</name>
</gene>
<sequence>MNPFNTKVRTQITEAIKKALKLDKLTPKEVDCFQHVESKRRCLKGTAAILVATPLISSGLFSYGLIAEELGSEYPNKDNSEQTFGATNYTPAQGPTATQIVYGTELFSDTVYSESVIPPDTTYLHCTIDSSARAIRMQSDLTSSNPIESTFSDNGHAFALNDFVQLEEVSTTDTQSTWDLVHYQHPIGAVTNGARTEGLERIVIKSGITVDAPTSDGPSTIRLFSSIAGANNVGVVNDNGDLEFTARCLLYVELNQGKSDGYLIYGTVTSTAPSDTLTITPDTIGEYQWTIKNASSMYINTGYSSVRHFVNSGYTSSGVFEEKTSYQHIVFNEGNGAHILTMTPEGYLSSSKVFYPNNASDAPVVHIDWNSSENRVLRTVVYGNQTTNDKDGNTYLVTQSYEFSKVDSSKSVSAGFPTTCTYTEFKDDNDHAKNKPQSYAPNVSGEIYCAWNWVWKDVNSIHDLYRYTDSEGNVYYVKLLEMTNAAMPAIVVLKHIDGNGHWYHKASYPLRLPEPITGNGDIKKISSCFSKFGGMRYFILDENKNLYLARQQRASSSDTPYGKPIYGPYDETGAVRNFESNPISYVKNTPYDWHYIEGNCYKSSTDEDITIPIQLVLSTLMAFDTNTSTNSSSTLDGTAQAVCLASGCIVDITTPRRTYHDSEYISSVMMTDSTADSTTFGATDTNTYGLYRSINTLLERKWHSHEIASQIEYDPTLDQATGDYYHLTLSPADSDGNIASLSDTANQDLMLEIRADSDCTVTDTVSNYCHNINRYASFMAQVDPATKQANIVLKASTFGQNIYARLVNSKQFEASSTDIGLIAAADDAITYPWQVINITEQAQYRMGNTSDTTVQTNDSNPTPFMDTNVYVTGASIANSKSTVSSDSTSTGPDYSTKGSFKKTSDGMQPTATFLNQSGTNMLIIPGVTRQTLYPDASSDTLNPLFCLTSSSSTQTTASNTTSFTYSSGTVTNNPGGLSAVATSKENTFGTSFSKVCHGVSDALHHLQHLSESAYSDLSNGVQIAINVSASDMVKIDKSIMKAVNGLDQDLQETIDSIEQFASIVVEVLKTIIKASFMYQFIELIIWLISLFRYFEDIKSLKNSLATEFSTLINTPPSAISSGMSAVNNTFSNYFGSANQTSTNSLFTSSTISSDIASIVSAQATTNKASQNISNNPFLNYLLHPIMKKTNSSSMSDDFGVPDVSISDISDIEDDLANMISNILANLTDTQSEEMLSLLVLLANVSNSPSSVEKVFTDNISNLTSAYTEDIVEPILEILTKVSLSSKSGSNNGGYDTSFITSMISQDLFTIKLGLIGDIFALFGIGSGDHDNLTVSGTDLIFWPIALATWVTLYVDTGKSYSSLSDITGDSAEEGFGATSANKATIAFDSVSALYCYMHGLVWTAKQLSGDSNTSSNPIYLLDNILTSSIAAIQFVIKLQTEDTEPLSTSSALFYLGMTLFSMFKGALQLNGTSLPPQVVAFIITTLALENMVGQMYAGSESEINDPNWTEGAEEIVQAIFTSIGKYTNFAWVCADDPTEYLAPASALMQVPMVGFSMGLAYYLAEND</sequence>
<reference evidence="3" key="1">
    <citation type="submission" date="2021-11" db="EMBL/GenBank/DDBJ databases">
        <authorList>
            <person name="Rodrigo-Torres L."/>
            <person name="Arahal R. D."/>
            <person name="Lucena T."/>
        </authorList>
    </citation>
    <scope>NUCLEOTIDE SEQUENCE</scope>
    <source>
        <strain evidence="3">CECT 7928</strain>
    </source>
</reference>
<accession>A0ABM9A4P8</accession>
<feature type="transmembrane region" description="Helical" evidence="2">
    <location>
        <begin position="47"/>
        <end position="66"/>
    </location>
</feature>
<comment type="caution">
    <text evidence="3">The sequence shown here is derived from an EMBL/GenBank/DDBJ whole genome shotgun (WGS) entry which is preliminary data.</text>
</comment>
<keyword evidence="2" id="KW-0812">Transmembrane</keyword>
<dbReference type="Proteomes" id="UP000838748">
    <property type="component" value="Unassembled WGS sequence"/>
</dbReference>